<gene>
    <name evidence="1" type="ORF">BGAL_0007g00670</name>
</gene>
<evidence type="ECO:0000313" key="1">
    <source>
        <dbReference type="EMBL" id="THV55536.1"/>
    </source>
</evidence>
<dbReference type="Proteomes" id="UP000308671">
    <property type="component" value="Unassembled WGS sequence"/>
</dbReference>
<dbReference type="AlphaFoldDB" id="A0A4V4HW25"/>
<sequence length="108" mass="11582">MDDFLIDGIGPIVEQDLILVRVLKRGVADTASGFGPLQFLVEDEAQHGAVALLDGVAVFEIFAQLRGFALEEIQSVAADEVADCGPAERARGRVGREEDVHVFFGEGL</sequence>
<evidence type="ECO:0000313" key="2">
    <source>
        <dbReference type="Proteomes" id="UP000308671"/>
    </source>
</evidence>
<comment type="caution">
    <text evidence="1">The sequence shown here is derived from an EMBL/GenBank/DDBJ whole genome shotgun (WGS) entry which is preliminary data.</text>
</comment>
<accession>A0A4V4HW25</accession>
<protein>
    <submittedName>
        <fullName evidence="1">Uncharacterized protein</fullName>
    </submittedName>
</protein>
<dbReference type="EMBL" id="PQXL01000007">
    <property type="protein sequence ID" value="THV55536.1"/>
    <property type="molecule type" value="Genomic_DNA"/>
</dbReference>
<keyword evidence="2" id="KW-1185">Reference proteome</keyword>
<organism evidence="1 2">
    <name type="scientific">Botrytis galanthina</name>
    <dbReference type="NCBI Taxonomy" id="278940"/>
    <lineage>
        <taxon>Eukaryota</taxon>
        <taxon>Fungi</taxon>
        <taxon>Dikarya</taxon>
        <taxon>Ascomycota</taxon>
        <taxon>Pezizomycotina</taxon>
        <taxon>Leotiomycetes</taxon>
        <taxon>Helotiales</taxon>
        <taxon>Sclerotiniaceae</taxon>
        <taxon>Botrytis</taxon>
    </lineage>
</organism>
<proteinExistence type="predicted"/>
<dbReference type="OrthoDB" id="3553134at2759"/>
<reference evidence="1 2" key="1">
    <citation type="submission" date="2017-12" db="EMBL/GenBank/DDBJ databases">
        <title>Comparative genomics of Botrytis spp.</title>
        <authorList>
            <person name="Valero-Jimenez C.A."/>
            <person name="Tapia P."/>
            <person name="Veloso J."/>
            <person name="Silva-Moreno E."/>
            <person name="Staats M."/>
            <person name="Valdes J.H."/>
            <person name="Van Kan J.A.L."/>
        </authorList>
    </citation>
    <scope>NUCLEOTIDE SEQUENCE [LARGE SCALE GENOMIC DNA]</scope>
    <source>
        <strain evidence="1 2">MUCL435</strain>
    </source>
</reference>
<name>A0A4V4HW25_9HELO</name>